<reference evidence="6 7" key="1">
    <citation type="submission" date="2017-08" db="EMBL/GenBank/DDBJ databases">
        <title>Complete genome of Colwellia sp. NB097-1, a psychrophile bacterium ioslated from Bering Sea.</title>
        <authorList>
            <person name="Chen X."/>
        </authorList>
    </citation>
    <scope>NUCLEOTIDE SEQUENCE [LARGE SCALE GENOMIC DNA]</scope>
    <source>
        <strain evidence="6 7">NB097-1</strain>
    </source>
</reference>
<dbReference type="InterPro" id="IPR029062">
    <property type="entry name" value="Class_I_gatase-like"/>
</dbReference>
<dbReference type="SUPFAM" id="SSF52317">
    <property type="entry name" value="Class I glutamine amidotransferase-like"/>
    <property type="match status" value="1"/>
</dbReference>
<dbReference type="CDD" id="cd01745">
    <property type="entry name" value="GATase1_2"/>
    <property type="match status" value="1"/>
</dbReference>
<dbReference type="PANTHER" id="PTHR43235">
    <property type="entry name" value="GLUTAMINE AMIDOTRANSFERASE PB2B2.05-RELATED"/>
    <property type="match status" value="1"/>
</dbReference>
<gene>
    <name evidence="6" type="ORF">B5D82_13865</name>
</gene>
<dbReference type="KEGG" id="cber:B5D82_13865"/>
<dbReference type="PANTHER" id="PTHR43235:SF1">
    <property type="entry name" value="GLUTAMINE AMIDOTRANSFERASE PB2B2.05-RELATED"/>
    <property type="match status" value="1"/>
</dbReference>
<dbReference type="RefSeq" id="WP_081152339.1">
    <property type="nucleotide sequence ID" value="NZ_CP020465.1"/>
</dbReference>
<comment type="function">
    <text evidence="3">Involved in the breakdown of putrescine via hydrolysis of the gamma-glutamyl linkage of gamma-glutamyl-gamma-aminobutyrate.</text>
</comment>
<sequence length="260" mass="28365">MSEINLPVVGILCDLEQVGPHPFHMSGNKYVQAVIQAANCVPILIPAIAGQTNFKQLLTLVDGVLLPGGYSMVDPLNYQAAAAPHETKLDIARDQTSFGLIKQAIECGVPILGICRGFQEMNVAFGGSLHQKLHEHEMYQEHRENKDLILAEQYADSHKVTLTPAGQLSKIMDAQAINVNSLHTQGVDKLADNLSVEAVSEDGLCEAFSVVNAKAFALAVQWHPEWQVMDNNKNAKLFAAFGRACKVKQSAKQTMRNNHG</sequence>
<dbReference type="Pfam" id="PF07722">
    <property type="entry name" value="Peptidase_C26"/>
    <property type="match status" value="1"/>
</dbReference>
<dbReference type="EC" id="3.5.1.94" evidence="5"/>
<organism evidence="6 7">
    <name type="scientific">Cognaticolwellia beringensis</name>
    <dbReference type="NCBI Taxonomy" id="1967665"/>
    <lineage>
        <taxon>Bacteria</taxon>
        <taxon>Pseudomonadati</taxon>
        <taxon>Pseudomonadota</taxon>
        <taxon>Gammaproteobacteria</taxon>
        <taxon>Alteromonadales</taxon>
        <taxon>Colwelliaceae</taxon>
        <taxon>Cognaticolwellia</taxon>
    </lineage>
</organism>
<protein>
    <recommendedName>
        <fullName evidence="5">gamma-glutamyl-gamma-aminobutyrate hydrolase</fullName>
        <ecNumber evidence="5">3.5.1.94</ecNumber>
    </recommendedName>
</protein>
<dbReference type="PROSITE" id="PS51273">
    <property type="entry name" value="GATASE_TYPE_1"/>
    <property type="match status" value="1"/>
</dbReference>
<evidence type="ECO:0000256" key="1">
    <source>
        <dbReference type="ARBA" id="ARBA00011083"/>
    </source>
</evidence>
<comment type="similarity">
    <text evidence="1">Belongs to the peptidase C26 family.</text>
</comment>
<evidence type="ECO:0000256" key="5">
    <source>
        <dbReference type="ARBA" id="ARBA00066788"/>
    </source>
</evidence>
<dbReference type="GO" id="GO:0006598">
    <property type="term" value="P:polyamine catabolic process"/>
    <property type="evidence" value="ECO:0007669"/>
    <property type="project" value="TreeGrafter"/>
</dbReference>
<dbReference type="OrthoDB" id="9813383at2"/>
<dbReference type="InterPro" id="IPR011697">
    <property type="entry name" value="Peptidase_C26"/>
</dbReference>
<dbReference type="GO" id="GO:0033969">
    <property type="term" value="F:gamma-glutamyl-gamma-aminobutyrate hydrolase activity"/>
    <property type="evidence" value="ECO:0007669"/>
    <property type="project" value="UniProtKB-EC"/>
</dbReference>
<evidence type="ECO:0000313" key="7">
    <source>
        <dbReference type="Proteomes" id="UP000202259"/>
    </source>
</evidence>
<accession>A0A222GA48</accession>
<dbReference type="Proteomes" id="UP000202259">
    <property type="component" value="Chromosome"/>
</dbReference>
<comment type="catalytic activity">
    <reaction evidence="2">
        <text>4-(gamma-L-glutamylamino)butanoate + H2O = 4-aminobutanoate + L-glutamate</text>
        <dbReference type="Rhea" id="RHEA:19737"/>
        <dbReference type="ChEBI" id="CHEBI:15377"/>
        <dbReference type="ChEBI" id="CHEBI:29985"/>
        <dbReference type="ChEBI" id="CHEBI:58800"/>
        <dbReference type="ChEBI" id="CHEBI:59888"/>
        <dbReference type="EC" id="3.5.1.94"/>
    </reaction>
</comment>
<evidence type="ECO:0000256" key="4">
    <source>
        <dbReference type="ARBA" id="ARBA00060634"/>
    </source>
</evidence>
<dbReference type="InterPro" id="IPR044668">
    <property type="entry name" value="PuuD-like"/>
</dbReference>
<evidence type="ECO:0000256" key="3">
    <source>
        <dbReference type="ARBA" id="ARBA00055068"/>
    </source>
</evidence>
<dbReference type="Gene3D" id="3.40.50.880">
    <property type="match status" value="1"/>
</dbReference>
<dbReference type="GO" id="GO:0005829">
    <property type="term" value="C:cytosol"/>
    <property type="evidence" value="ECO:0007669"/>
    <property type="project" value="TreeGrafter"/>
</dbReference>
<evidence type="ECO:0000313" key="6">
    <source>
        <dbReference type="EMBL" id="ASP48755.1"/>
    </source>
</evidence>
<dbReference type="AlphaFoldDB" id="A0A222GA48"/>
<evidence type="ECO:0000256" key="2">
    <source>
        <dbReference type="ARBA" id="ARBA00052718"/>
    </source>
</evidence>
<keyword evidence="7" id="KW-1185">Reference proteome</keyword>
<dbReference type="EMBL" id="CP020465">
    <property type="protein sequence ID" value="ASP48755.1"/>
    <property type="molecule type" value="Genomic_DNA"/>
</dbReference>
<dbReference type="FunFam" id="3.40.50.880:FF:000030">
    <property type="entry name" value="Gamma-glutamyl-gamma-aminobutyrate hydrolase PuuD"/>
    <property type="match status" value="1"/>
</dbReference>
<comment type="pathway">
    <text evidence="4">Amine and polyamine degradation; putrescine degradation; 4-aminobutanoate from putrescine: step 4/4.</text>
</comment>
<proteinExistence type="inferred from homology"/>
<name>A0A222GA48_9GAMM</name>